<dbReference type="EMBL" id="RJVO01000007">
    <property type="protein sequence ID" value="ROH87865.1"/>
    <property type="molecule type" value="Genomic_DNA"/>
</dbReference>
<feature type="transmembrane region" description="Helical" evidence="1">
    <location>
        <begin position="6"/>
        <end position="23"/>
    </location>
</feature>
<dbReference type="Pfam" id="PF09838">
    <property type="entry name" value="DUF2065"/>
    <property type="match status" value="1"/>
</dbReference>
<proteinExistence type="predicted"/>
<reference evidence="2 3" key="1">
    <citation type="submission" date="2018-10" db="EMBL/GenBank/DDBJ databases">
        <authorList>
            <person name="Chen W.-M."/>
        </authorList>
    </citation>
    <scope>NUCLEOTIDE SEQUENCE [LARGE SCALE GENOMIC DNA]</scope>
    <source>
        <strain evidence="2 3">THS-13</strain>
    </source>
</reference>
<sequence>MGEDFLRALALVMVIEGMLPFLSPRRFRESLLRAASLEDRPLRLLGLVAMLSGAGLLHFLSTT</sequence>
<gene>
    <name evidence="2" type="ORF">ED208_14240</name>
</gene>
<evidence type="ECO:0000256" key="1">
    <source>
        <dbReference type="SAM" id="Phobius"/>
    </source>
</evidence>
<evidence type="ECO:0000313" key="2">
    <source>
        <dbReference type="EMBL" id="ROH87865.1"/>
    </source>
</evidence>
<keyword evidence="1" id="KW-0472">Membrane</keyword>
<comment type="caution">
    <text evidence="2">The sequence shown here is derived from an EMBL/GenBank/DDBJ whole genome shotgun (WGS) entry which is preliminary data.</text>
</comment>
<keyword evidence="1" id="KW-0812">Transmembrane</keyword>
<accession>A0A3N0V5B1</accession>
<dbReference type="InterPro" id="IPR019201">
    <property type="entry name" value="DUF2065"/>
</dbReference>
<dbReference type="InParanoid" id="A0A3N0V5B1"/>
<dbReference type="PANTHER" id="PTHR38602">
    <property type="entry name" value="INNER MEMBRANE PROTEIN-RELATED"/>
    <property type="match status" value="1"/>
</dbReference>
<dbReference type="AlphaFoldDB" id="A0A3N0V5B1"/>
<feature type="transmembrane region" description="Helical" evidence="1">
    <location>
        <begin position="44"/>
        <end position="61"/>
    </location>
</feature>
<dbReference type="PANTHER" id="PTHR38602:SF1">
    <property type="entry name" value="INNER MEMBRANE PROTEIN"/>
    <property type="match status" value="1"/>
</dbReference>
<organism evidence="2 3">
    <name type="scientific">Stagnimonas aquatica</name>
    <dbReference type="NCBI Taxonomy" id="2689987"/>
    <lineage>
        <taxon>Bacteria</taxon>
        <taxon>Pseudomonadati</taxon>
        <taxon>Pseudomonadota</taxon>
        <taxon>Gammaproteobacteria</taxon>
        <taxon>Nevskiales</taxon>
        <taxon>Nevskiaceae</taxon>
        <taxon>Stagnimonas</taxon>
    </lineage>
</organism>
<protein>
    <submittedName>
        <fullName evidence="2">DUF2065 domain-containing protein</fullName>
    </submittedName>
</protein>
<dbReference type="Proteomes" id="UP000282106">
    <property type="component" value="Unassembled WGS sequence"/>
</dbReference>
<keyword evidence="3" id="KW-1185">Reference proteome</keyword>
<dbReference type="RefSeq" id="WP_123212589.1">
    <property type="nucleotide sequence ID" value="NZ_RJVO01000007.1"/>
</dbReference>
<evidence type="ECO:0000313" key="3">
    <source>
        <dbReference type="Proteomes" id="UP000282106"/>
    </source>
</evidence>
<keyword evidence="1" id="KW-1133">Transmembrane helix</keyword>
<name>A0A3N0V5B1_9GAMM</name>